<evidence type="ECO:0000313" key="3">
    <source>
        <dbReference type="Proteomes" id="UP000521872"/>
    </source>
</evidence>
<reference evidence="2 3" key="1">
    <citation type="submission" date="2019-12" db="EMBL/GenBank/DDBJ databases">
        <authorList>
            <person name="Floudas D."/>
            <person name="Bentzer J."/>
            <person name="Ahren D."/>
            <person name="Johansson T."/>
            <person name="Persson P."/>
            <person name="Tunlid A."/>
        </authorList>
    </citation>
    <scope>NUCLEOTIDE SEQUENCE [LARGE SCALE GENOMIC DNA]</scope>
    <source>
        <strain evidence="2 3">CBS 102.39</strain>
    </source>
</reference>
<dbReference type="Gene3D" id="1.10.510.10">
    <property type="entry name" value="Transferase(Phosphotransferase) domain 1"/>
    <property type="match status" value="1"/>
</dbReference>
<dbReference type="AlphaFoldDB" id="A0A8H4QM68"/>
<keyword evidence="3" id="KW-1185">Reference proteome</keyword>
<evidence type="ECO:0008006" key="4">
    <source>
        <dbReference type="Google" id="ProtNLM"/>
    </source>
</evidence>
<dbReference type="SUPFAM" id="SSF56112">
    <property type="entry name" value="Protein kinase-like (PK-like)"/>
    <property type="match status" value="1"/>
</dbReference>
<accession>A0A8H4QM68</accession>
<proteinExistence type="predicted"/>
<comment type="caution">
    <text evidence="2">The sequence shown here is derived from an EMBL/GenBank/DDBJ whole genome shotgun (WGS) entry which is preliminary data.</text>
</comment>
<evidence type="ECO:0000256" key="1">
    <source>
        <dbReference type="SAM" id="MobiDB-lite"/>
    </source>
</evidence>
<dbReference type="Proteomes" id="UP000521872">
    <property type="component" value="Unassembled WGS sequence"/>
</dbReference>
<feature type="compositionally biased region" description="Basic and acidic residues" evidence="1">
    <location>
        <begin position="54"/>
        <end position="71"/>
    </location>
</feature>
<gene>
    <name evidence="2" type="ORF">D9613_008112</name>
</gene>
<sequence length="178" mass="20405">MMDPTKVVPRGLALSNYPTHDGFELIDFEWVERWSVRPVQYYIIDFGLSSRHQSNDAHDQVPGKHGQDKTVPEQSDTVPYNPFKLDVYQLGNVINECIKEYSGLDAFQPLSKSMTQTRPEDRPSAAEAAHLCEEIVLGITKAKRMSSRVWRDTPDSMFCIEPFEKLAVRFLPNYNPKV</sequence>
<name>A0A8H4QM68_9AGAR</name>
<protein>
    <recommendedName>
        <fullName evidence="4">Protein kinase domain-containing protein</fullName>
    </recommendedName>
</protein>
<feature type="region of interest" description="Disordered" evidence="1">
    <location>
        <begin position="54"/>
        <end position="76"/>
    </location>
</feature>
<dbReference type="InterPro" id="IPR011009">
    <property type="entry name" value="Kinase-like_dom_sf"/>
</dbReference>
<organism evidence="2 3">
    <name type="scientific">Agrocybe pediades</name>
    <dbReference type="NCBI Taxonomy" id="84607"/>
    <lineage>
        <taxon>Eukaryota</taxon>
        <taxon>Fungi</taxon>
        <taxon>Dikarya</taxon>
        <taxon>Basidiomycota</taxon>
        <taxon>Agaricomycotina</taxon>
        <taxon>Agaricomycetes</taxon>
        <taxon>Agaricomycetidae</taxon>
        <taxon>Agaricales</taxon>
        <taxon>Agaricineae</taxon>
        <taxon>Strophariaceae</taxon>
        <taxon>Agrocybe</taxon>
    </lineage>
</organism>
<evidence type="ECO:0000313" key="2">
    <source>
        <dbReference type="EMBL" id="KAF4613654.1"/>
    </source>
</evidence>
<dbReference type="EMBL" id="JAACJL010000045">
    <property type="protein sequence ID" value="KAF4613654.1"/>
    <property type="molecule type" value="Genomic_DNA"/>
</dbReference>